<name>A0A0G0JFP1_9BACT</name>
<dbReference type="Proteomes" id="UP000034235">
    <property type="component" value="Unassembled WGS sequence"/>
</dbReference>
<proteinExistence type="predicted"/>
<protein>
    <submittedName>
        <fullName evidence="2">Uncharacterized protein</fullName>
    </submittedName>
</protein>
<keyword evidence="1" id="KW-0812">Transmembrane</keyword>
<gene>
    <name evidence="2" type="ORF">US86_C0010G0021</name>
</gene>
<keyword evidence="1" id="KW-1133">Transmembrane helix</keyword>
<dbReference type="EMBL" id="LBUP01000010">
    <property type="protein sequence ID" value="KKQ65547.1"/>
    <property type="molecule type" value="Genomic_DNA"/>
</dbReference>
<feature type="transmembrane region" description="Helical" evidence="1">
    <location>
        <begin position="6"/>
        <end position="28"/>
    </location>
</feature>
<evidence type="ECO:0000313" key="2">
    <source>
        <dbReference type="EMBL" id="KKQ65547.1"/>
    </source>
</evidence>
<comment type="caution">
    <text evidence="2">The sequence shown here is derived from an EMBL/GenBank/DDBJ whole genome shotgun (WGS) entry which is preliminary data.</text>
</comment>
<keyword evidence="1" id="KW-0472">Membrane</keyword>
<dbReference type="AlphaFoldDB" id="A0A0G0JFP1"/>
<evidence type="ECO:0000256" key="1">
    <source>
        <dbReference type="SAM" id="Phobius"/>
    </source>
</evidence>
<accession>A0A0G0JFP1</accession>
<organism evidence="2 3">
    <name type="scientific">Candidatus Daviesbacteria bacterium GW2011_GWA2_38_24</name>
    <dbReference type="NCBI Taxonomy" id="1618422"/>
    <lineage>
        <taxon>Bacteria</taxon>
        <taxon>Candidatus Daviesiibacteriota</taxon>
    </lineage>
</organism>
<reference evidence="2 3" key="1">
    <citation type="journal article" date="2015" name="Nature">
        <title>rRNA introns, odd ribosomes, and small enigmatic genomes across a large radiation of phyla.</title>
        <authorList>
            <person name="Brown C.T."/>
            <person name="Hug L.A."/>
            <person name="Thomas B.C."/>
            <person name="Sharon I."/>
            <person name="Castelle C.J."/>
            <person name="Singh A."/>
            <person name="Wilkins M.J."/>
            <person name="Williams K.H."/>
            <person name="Banfield J.F."/>
        </authorList>
    </citation>
    <scope>NUCLEOTIDE SEQUENCE [LARGE SCALE GENOMIC DNA]</scope>
</reference>
<sequence>MNSNILSLKNFIIFFLLLLGITLSVYLVQRTQVFKSKASNHAVQAITVIQENNDRRTEVAPAEESGVPVFEVEGSSTIKLKLKDDPQILDLFRE</sequence>
<evidence type="ECO:0000313" key="3">
    <source>
        <dbReference type="Proteomes" id="UP000034235"/>
    </source>
</evidence>